<evidence type="ECO:0000313" key="3">
    <source>
        <dbReference type="Proteomes" id="UP000601435"/>
    </source>
</evidence>
<evidence type="ECO:0000313" key="2">
    <source>
        <dbReference type="EMBL" id="CAE7771912.1"/>
    </source>
</evidence>
<feature type="non-terminal residue" evidence="2">
    <location>
        <position position="333"/>
    </location>
</feature>
<dbReference type="AlphaFoldDB" id="A0A812Y4D0"/>
<name>A0A812Y4D0_9DINO</name>
<keyword evidence="1" id="KW-0175">Coiled coil</keyword>
<comment type="caution">
    <text evidence="2">The sequence shown here is derived from an EMBL/GenBank/DDBJ whole genome shotgun (WGS) entry which is preliminary data.</text>
</comment>
<gene>
    <name evidence="2" type="ORF">SNEC2469_LOCUS22559</name>
</gene>
<dbReference type="Proteomes" id="UP000601435">
    <property type="component" value="Unassembled WGS sequence"/>
</dbReference>
<keyword evidence="3" id="KW-1185">Reference proteome</keyword>
<proteinExistence type="predicted"/>
<organism evidence="2 3">
    <name type="scientific">Symbiodinium necroappetens</name>
    <dbReference type="NCBI Taxonomy" id="1628268"/>
    <lineage>
        <taxon>Eukaryota</taxon>
        <taxon>Sar</taxon>
        <taxon>Alveolata</taxon>
        <taxon>Dinophyceae</taxon>
        <taxon>Suessiales</taxon>
        <taxon>Symbiodiniaceae</taxon>
        <taxon>Symbiodinium</taxon>
    </lineage>
</organism>
<dbReference type="OrthoDB" id="418546at2759"/>
<feature type="coiled-coil region" evidence="1">
    <location>
        <begin position="36"/>
        <end position="63"/>
    </location>
</feature>
<accession>A0A812Y4D0</accession>
<reference evidence="2" key="1">
    <citation type="submission" date="2021-02" db="EMBL/GenBank/DDBJ databases">
        <authorList>
            <person name="Dougan E. K."/>
            <person name="Rhodes N."/>
            <person name="Thang M."/>
            <person name="Chan C."/>
        </authorList>
    </citation>
    <scope>NUCLEOTIDE SEQUENCE</scope>
</reference>
<dbReference type="EMBL" id="CAJNJA010041099">
    <property type="protein sequence ID" value="CAE7771912.1"/>
    <property type="molecule type" value="Genomic_DNA"/>
</dbReference>
<evidence type="ECO:0000256" key="1">
    <source>
        <dbReference type="SAM" id="Coils"/>
    </source>
</evidence>
<protein>
    <submittedName>
        <fullName evidence="2">Uncharacterized protein</fullName>
    </submittedName>
</protein>
<sequence>EEKLEIQQKELLGVQEKCSSLMDKLPALPDEKKERGKELRAKLDNMSKTAEKLYEKMAESLAKLHTKELDIKTTECSMWTGLERTCRPLPQELILECLSNRYHVKLLGMGEDPRCPSNTTETETAKFMADAIGSGPGDDPFDEPPALVEQQESDQDSCKQLDMFKPSVRHLPRLRELLLKGLGNDDRVKLCLPRPLLSAGKALLSIRERVASILRLGPTVFKIGLTGDPMFRFYKVPSKTNSSAGYRYDTDQFAEMQVLYAGATWDEASLMEAVLIAEFQGRPGNRNINPGGEGRQVYDPPYFTYIVFKSALVAPKRQRMYAQGKERAGTVMH</sequence>